<comment type="caution">
    <text evidence="1">The sequence shown here is derived from an EMBL/GenBank/DDBJ whole genome shotgun (WGS) entry which is preliminary data.</text>
</comment>
<dbReference type="Proteomes" id="UP000790709">
    <property type="component" value="Unassembled WGS sequence"/>
</dbReference>
<proteinExistence type="predicted"/>
<reference evidence="1" key="1">
    <citation type="journal article" date="2021" name="New Phytol.">
        <title>Evolutionary innovations through gain and loss of genes in the ectomycorrhizal Boletales.</title>
        <authorList>
            <person name="Wu G."/>
            <person name="Miyauchi S."/>
            <person name="Morin E."/>
            <person name="Kuo A."/>
            <person name="Drula E."/>
            <person name="Varga T."/>
            <person name="Kohler A."/>
            <person name="Feng B."/>
            <person name="Cao Y."/>
            <person name="Lipzen A."/>
            <person name="Daum C."/>
            <person name="Hundley H."/>
            <person name="Pangilinan J."/>
            <person name="Johnson J."/>
            <person name="Barry K."/>
            <person name="LaButti K."/>
            <person name="Ng V."/>
            <person name="Ahrendt S."/>
            <person name="Min B."/>
            <person name="Choi I.G."/>
            <person name="Park H."/>
            <person name="Plett J.M."/>
            <person name="Magnuson J."/>
            <person name="Spatafora J.W."/>
            <person name="Nagy L.G."/>
            <person name="Henrissat B."/>
            <person name="Grigoriev I.V."/>
            <person name="Yang Z.L."/>
            <person name="Xu J."/>
            <person name="Martin F.M."/>
        </authorList>
    </citation>
    <scope>NUCLEOTIDE SEQUENCE</scope>
    <source>
        <strain evidence="1">KUC20120723A-06</strain>
    </source>
</reference>
<name>A0ACB8AYZ2_9AGAM</name>
<dbReference type="EMBL" id="MU266755">
    <property type="protein sequence ID" value="KAH7918641.1"/>
    <property type="molecule type" value="Genomic_DNA"/>
</dbReference>
<evidence type="ECO:0000313" key="2">
    <source>
        <dbReference type="Proteomes" id="UP000790709"/>
    </source>
</evidence>
<keyword evidence="2" id="KW-1185">Reference proteome</keyword>
<sequence length="576" mass="63563">MWPFTTRYPEVNLEDVRAQYDYIVVGGGTAGCVLANRLSADPTTTVLLIERGPLADSWASTVPLLSSDFASDGSHTSKTKSVFQHEIGRPIDLFTGRALGGSSRINQMLYLRGYPAQYDAWEKRGMEGWGWKDMKGYFLKSERATYKCDPQIHGSEGEWYNCTNDEFHFPGFYHSIQACQALGLPYIDDINNPSHPPVGCGRLSFTRDPDARRHSSYHAFLSKALALARKANLHICTNALVEKLLVDTLPAGDLKVQGLSVSEAGLGESRVVRVGHEVVLCAGPFGSPHVLMLSGLGPAEHLKEHDIEVLKDLPAVGSNLQDHFGVSVGYRVPMAHSLLALERRPWIFILELFRYLILGKGMLLAPVLQLAIFASTTLLGQRGEPSEKQRVDSDTIPDIEIMPMSYDSGDGPFDKSRGVFSFLNVLLLPKSVGTVRLASLDPRAAPLVDPQYLADASDSARLRASLRLTLRIAERMRAQGYGLEDWEVPEREDDAALNAFIKRRNRTTYHYSSTCRMGDGAKDSVVNSELRVHGVRNLRVADSSIFPEVLATHLQAPVVAVGEKCADMILRGRMAN</sequence>
<organism evidence="1 2">
    <name type="scientific">Leucogyrophana mollusca</name>
    <dbReference type="NCBI Taxonomy" id="85980"/>
    <lineage>
        <taxon>Eukaryota</taxon>
        <taxon>Fungi</taxon>
        <taxon>Dikarya</taxon>
        <taxon>Basidiomycota</taxon>
        <taxon>Agaricomycotina</taxon>
        <taxon>Agaricomycetes</taxon>
        <taxon>Agaricomycetidae</taxon>
        <taxon>Boletales</taxon>
        <taxon>Boletales incertae sedis</taxon>
        <taxon>Leucogyrophana</taxon>
    </lineage>
</organism>
<accession>A0ACB8AYZ2</accession>
<gene>
    <name evidence="1" type="ORF">BV22DRAFT_1024257</name>
</gene>
<evidence type="ECO:0000313" key="1">
    <source>
        <dbReference type="EMBL" id="KAH7918641.1"/>
    </source>
</evidence>
<protein>
    <submittedName>
        <fullName evidence="1">Alcohol oxidase</fullName>
    </submittedName>
</protein>